<comment type="caution">
    <text evidence="1">The sequence shown here is derived from an EMBL/GenBank/DDBJ whole genome shotgun (WGS) entry which is preliminary data.</text>
</comment>
<gene>
    <name evidence="1" type="ORF">QAD02_018952</name>
</gene>
<keyword evidence="2" id="KW-1185">Reference proteome</keyword>
<dbReference type="EMBL" id="CM056741">
    <property type="protein sequence ID" value="KAJ8683160.1"/>
    <property type="molecule type" value="Genomic_DNA"/>
</dbReference>
<dbReference type="Proteomes" id="UP001239111">
    <property type="component" value="Chromosome 1"/>
</dbReference>
<protein>
    <submittedName>
        <fullName evidence="1">Uncharacterized protein</fullName>
    </submittedName>
</protein>
<evidence type="ECO:0000313" key="2">
    <source>
        <dbReference type="Proteomes" id="UP001239111"/>
    </source>
</evidence>
<organism evidence="1 2">
    <name type="scientific">Eretmocerus hayati</name>
    <dbReference type="NCBI Taxonomy" id="131215"/>
    <lineage>
        <taxon>Eukaryota</taxon>
        <taxon>Metazoa</taxon>
        <taxon>Ecdysozoa</taxon>
        <taxon>Arthropoda</taxon>
        <taxon>Hexapoda</taxon>
        <taxon>Insecta</taxon>
        <taxon>Pterygota</taxon>
        <taxon>Neoptera</taxon>
        <taxon>Endopterygota</taxon>
        <taxon>Hymenoptera</taxon>
        <taxon>Apocrita</taxon>
        <taxon>Proctotrupomorpha</taxon>
        <taxon>Chalcidoidea</taxon>
        <taxon>Aphelinidae</taxon>
        <taxon>Aphelininae</taxon>
        <taxon>Eretmocerus</taxon>
    </lineage>
</organism>
<sequence>MESVPWGGLAGERDSAMVDAKEQRLPPRQGEGQAEPVPRGQLVSWSSGSESPAQHQSDRYGWTFGASLPVRITSRFFGDSVAIPTEPHSDPIRYSSSRRWGTGRLAWNCRQKDQLSSCLIFERRRLEVEDCLDCAEAYQNTSYTNTNKNPLLPVMSVRWLNSHQLLNNWRG</sequence>
<proteinExistence type="predicted"/>
<evidence type="ECO:0000313" key="1">
    <source>
        <dbReference type="EMBL" id="KAJ8683160.1"/>
    </source>
</evidence>
<name>A0ACC2PMZ5_9HYME</name>
<accession>A0ACC2PMZ5</accession>
<reference evidence="1" key="1">
    <citation type="submission" date="2023-04" db="EMBL/GenBank/DDBJ databases">
        <title>A chromosome-level genome assembly of the parasitoid wasp Eretmocerus hayati.</title>
        <authorList>
            <person name="Zhong Y."/>
            <person name="Liu S."/>
            <person name="Liu Y."/>
        </authorList>
    </citation>
    <scope>NUCLEOTIDE SEQUENCE</scope>
    <source>
        <strain evidence="1">ZJU_SS_LIU_2023</strain>
    </source>
</reference>